<sequence length="118" mass="13235">LGTVDNHTVYEAELVRMNLAMELLRQETQRVASATLGVDNQAALCSLEIKRSRPGHYLVKLLEHAVARVQRKRTSMHLQPYWTPGHIGIEGNEYVDGGAKWAAAGTSSTEHRLPKEFR</sequence>
<dbReference type="EMBL" id="KQ086333">
    <property type="protein sequence ID" value="KLO05273.1"/>
    <property type="molecule type" value="Genomic_DNA"/>
</dbReference>
<gene>
    <name evidence="1" type="ORF">SCHPADRAFT_813065</name>
</gene>
<feature type="non-terminal residue" evidence="1">
    <location>
        <position position="118"/>
    </location>
</feature>
<evidence type="ECO:0000313" key="2">
    <source>
        <dbReference type="Proteomes" id="UP000053477"/>
    </source>
</evidence>
<dbReference type="OrthoDB" id="3265969at2759"/>
<reference evidence="1 2" key="1">
    <citation type="submission" date="2015-04" db="EMBL/GenBank/DDBJ databases">
        <title>Complete genome sequence of Schizopora paradoxa KUC8140, a cosmopolitan wood degrader in East Asia.</title>
        <authorList>
            <consortium name="DOE Joint Genome Institute"/>
            <person name="Min B."/>
            <person name="Park H."/>
            <person name="Jang Y."/>
            <person name="Kim J.-J."/>
            <person name="Kim K.H."/>
            <person name="Pangilinan J."/>
            <person name="Lipzen A."/>
            <person name="Riley R."/>
            <person name="Grigoriev I.V."/>
            <person name="Spatafora J.W."/>
            <person name="Choi I.-G."/>
        </authorList>
    </citation>
    <scope>NUCLEOTIDE SEQUENCE [LARGE SCALE GENOMIC DNA]</scope>
    <source>
        <strain evidence="1 2">KUC8140</strain>
    </source>
</reference>
<dbReference type="SUPFAM" id="SSF53098">
    <property type="entry name" value="Ribonuclease H-like"/>
    <property type="match status" value="1"/>
</dbReference>
<dbReference type="InParanoid" id="A0A0H2R711"/>
<dbReference type="CDD" id="cd09276">
    <property type="entry name" value="Rnase_HI_RT_non_LTR"/>
    <property type="match status" value="1"/>
</dbReference>
<dbReference type="Gene3D" id="3.30.420.10">
    <property type="entry name" value="Ribonuclease H-like superfamily/Ribonuclease H"/>
    <property type="match status" value="1"/>
</dbReference>
<dbReference type="AlphaFoldDB" id="A0A0H2R711"/>
<dbReference type="InterPro" id="IPR012337">
    <property type="entry name" value="RNaseH-like_sf"/>
</dbReference>
<accession>A0A0H2R711</accession>
<protein>
    <submittedName>
        <fullName evidence="1">Uncharacterized protein</fullName>
    </submittedName>
</protein>
<keyword evidence="2" id="KW-1185">Reference proteome</keyword>
<dbReference type="STRING" id="27342.A0A0H2R711"/>
<dbReference type="GO" id="GO:0003676">
    <property type="term" value="F:nucleic acid binding"/>
    <property type="evidence" value="ECO:0007669"/>
    <property type="project" value="InterPro"/>
</dbReference>
<feature type="non-terminal residue" evidence="1">
    <location>
        <position position="1"/>
    </location>
</feature>
<evidence type="ECO:0000313" key="1">
    <source>
        <dbReference type="EMBL" id="KLO05273.1"/>
    </source>
</evidence>
<dbReference type="InterPro" id="IPR036397">
    <property type="entry name" value="RNaseH_sf"/>
</dbReference>
<proteinExistence type="predicted"/>
<name>A0A0H2R711_9AGAM</name>
<organism evidence="1 2">
    <name type="scientific">Schizopora paradoxa</name>
    <dbReference type="NCBI Taxonomy" id="27342"/>
    <lineage>
        <taxon>Eukaryota</taxon>
        <taxon>Fungi</taxon>
        <taxon>Dikarya</taxon>
        <taxon>Basidiomycota</taxon>
        <taxon>Agaricomycotina</taxon>
        <taxon>Agaricomycetes</taxon>
        <taxon>Hymenochaetales</taxon>
        <taxon>Schizoporaceae</taxon>
        <taxon>Schizopora</taxon>
    </lineage>
</organism>
<dbReference type="Proteomes" id="UP000053477">
    <property type="component" value="Unassembled WGS sequence"/>
</dbReference>